<dbReference type="AlphaFoldDB" id="A0AAP5LQ74"/>
<proteinExistence type="predicted"/>
<evidence type="ECO:0000313" key="3">
    <source>
        <dbReference type="Proteomes" id="UP001254832"/>
    </source>
</evidence>
<sequence>MKPIPNEEERLLEQHLFREEPDADFTLEVMQKLEDVSMVSGEDELQPTKASQKKWFRRTGMAAAVILLLGGAWFAWEQNVMPTKPGVSAVNPPLPNIPVPESLRYFNLTDDYKRLQPLGLYVNPQIEIENEGYTLKIHHVLVDRSQIVMTVEQLAPDGTNAYLISPYDYKVHITDEQGRQAATFVKETNLYRAGFQRWVFQLNDDIPDQVVVRGELESLIAEKAYHEPDDLSKNTLVDWSFQFNLDMTKAKALSIQTPLKNTYTTPEGLQIGLTQMIRTPNGIRMDLDVSLSDELQAKVEAGWDEELEILYHLEIPDTKEYRIFNGSRSGARQAKFRMKDLSQLSGTEGHIQLSEVWDPAFVTLDAKHIRFVLDGYTLPVKEEKQVEFDLNQLYRKPVKIKQEGAEYTIHGYSFDPVEEAYDLEKDNKDTEENELVLKASSIQTGKHTREYWLIVDDVGNEHIIEGLATEMRVNEKGQSITDDWKFMVRDYDRSKGSKFTLKRTIYKQDFDDVDWTVDLPSYRSLPWQQ</sequence>
<keyword evidence="1" id="KW-0472">Membrane</keyword>
<feature type="transmembrane region" description="Helical" evidence="1">
    <location>
        <begin position="59"/>
        <end position="76"/>
    </location>
</feature>
<evidence type="ECO:0000256" key="1">
    <source>
        <dbReference type="SAM" id="Phobius"/>
    </source>
</evidence>
<gene>
    <name evidence="2" type="ORF">J2W91_005566</name>
</gene>
<dbReference type="EMBL" id="JAVDTR010000022">
    <property type="protein sequence ID" value="MDR6727041.1"/>
    <property type="molecule type" value="Genomic_DNA"/>
</dbReference>
<evidence type="ECO:0000313" key="2">
    <source>
        <dbReference type="EMBL" id="MDR6727041.1"/>
    </source>
</evidence>
<reference evidence="2" key="1">
    <citation type="submission" date="2023-07" db="EMBL/GenBank/DDBJ databases">
        <title>Sorghum-associated microbial communities from plants grown in Nebraska, USA.</title>
        <authorList>
            <person name="Schachtman D."/>
        </authorList>
    </citation>
    <scope>NUCLEOTIDE SEQUENCE</scope>
    <source>
        <strain evidence="2">BE80</strain>
    </source>
</reference>
<organism evidence="2 3">
    <name type="scientific">Paenibacillus amylolyticus</name>
    <dbReference type="NCBI Taxonomy" id="1451"/>
    <lineage>
        <taxon>Bacteria</taxon>
        <taxon>Bacillati</taxon>
        <taxon>Bacillota</taxon>
        <taxon>Bacilli</taxon>
        <taxon>Bacillales</taxon>
        <taxon>Paenibacillaceae</taxon>
        <taxon>Paenibacillus</taxon>
    </lineage>
</organism>
<dbReference type="Proteomes" id="UP001254832">
    <property type="component" value="Unassembled WGS sequence"/>
</dbReference>
<evidence type="ECO:0008006" key="4">
    <source>
        <dbReference type="Google" id="ProtNLM"/>
    </source>
</evidence>
<name>A0AAP5LQ74_PAEAM</name>
<accession>A0AAP5LQ74</accession>
<dbReference type="RefSeq" id="WP_310145686.1">
    <property type="nucleotide sequence ID" value="NZ_JAVDTR010000022.1"/>
</dbReference>
<comment type="caution">
    <text evidence="2">The sequence shown here is derived from an EMBL/GenBank/DDBJ whole genome shotgun (WGS) entry which is preliminary data.</text>
</comment>
<keyword evidence="1" id="KW-1133">Transmembrane helix</keyword>
<keyword evidence="1" id="KW-0812">Transmembrane</keyword>
<protein>
    <recommendedName>
        <fullName evidence="4">DUF4179 domain-containing protein</fullName>
    </recommendedName>
</protein>